<dbReference type="Proteomes" id="UP000324800">
    <property type="component" value="Unassembled WGS sequence"/>
</dbReference>
<dbReference type="EMBL" id="SNRW01003753">
    <property type="protein sequence ID" value="KAA6388998.1"/>
    <property type="molecule type" value="Genomic_DNA"/>
</dbReference>
<evidence type="ECO:0000256" key="6">
    <source>
        <dbReference type="ARBA" id="ARBA00022741"/>
    </source>
</evidence>
<dbReference type="EC" id="3.6.4.13" evidence="3"/>
<dbReference type="PROSITE" id="PS00039">
    <property type="entry name" value="DEAD_ATP_HELICASE"/>
    <property type="match status" value="1"/>
</dbReference>
<keyword evidence="8 12" id="KW-0347">Helicase</keyword>
<reference evidence="16 17" key="1">
    <citation type="submission" date="2019-03" db="EMBL/GenBank/DDBJ databases">
        <title>Single cell metagenomics reveals metabolic interactions within the superorganism composed of flagellate Streblomastix strix and complex community of Bacteroidetes bacteria on its surface.</title>
        <authorList>
            <person name="Treitli S.C."/>
            <person name="Kolisko M."/>
            <person name="Husnik F."/>
            <person name="Keeling P."/>
            <person name="Hampl V."/>
        </authorList>
    </citation>
    <scope>NUCLEOTIDE SEQUENCE [LARGE SCALE GENOMIC DNA]</scope>
    <source>
        <strain evidence="16">ST1C</strain>
    </source>
</reference>
<feature type="region of interest" description="Disordered" evidence="13">
    <location>
        <begin position="658"/>
        <end position="699"/>
    </location>
</feature>
<dbReference type="GO" id="GO:0003676">
    <property type="term" value="F:nucleic acid binding"/>
    <property type="evidence" value="ECO:0007669"/>
    <property type="project" value="InterPro"/>
</dbReference>
<dbReference type="InterPro" id="IPR044742">
    <property type="entry name" value="DEAD/DEAH_RhlB"/>
</dbReference>
<evidence type="ECO:0000256" key="4">
    <source>
        <dbReference type="ARBA" id="ARBA00022517"/>
    </source>
</evidence>
<proteinExistence type="inferred from homology"/>
<evidence type="ECO:0000256" key="8">
    <source>
        <dbReference type="ARBA" id="ARBA00022806"/>
    </source>
</evidence>
<dbReference type="GO" id="GO:0003724">
    <property type="term" value="F:RNA helicase activity"/>
    <property type="evidence" value="ECO:0007669"/>
    <property type="project" value="UniProtKB-EC"/>
</dbReference>
<evidence type="ECO:0000256" key="12">
    <source>
        <dbReference type="RuleBase" id="RU000492"/>
    </source>
</evidence>
<feature type="domain" description="Helicase ATP-binding" evidence="14">
    <location>
        <begin position="26"/>
        <end position="217"/>
    </location>
</feature>
<evidence type="ECO:0000256" key="13">
    <source>
        <dbReference type="SAM" id="MobiDB-lite"/>
    </source>
</evidence>
<keyword evidence="4" id="KW-0690">Ribosome biogenesis</keyword>
<keyword evidence="5" id="KW-0698">rRNA processing</keyword>
<feature type="compositionally biased region" description="Basic and acidic residues" evidence="13">
    <location>
        <begin position="683"/>
        <end position="699"/>
    </location>
</feature>
<evidence type="ECO:0000259" key="14">
    <source>
        <dbReference type="PROSITE" id="PS51192"/>
    </source>
</evidence>
<dbReference type="Gene3D" id="3.40.50.300">
    <property type="entry name" value="P-loop containing nucleotide triphosphate hydrolases"/>
    <property type="match status" value="2"/>
</dbReference>
<feature type="compositionally biased region" description="Polar residues" evidence="13">
    <location>
        <begin position="598"/>
        <end position="621"/>
    </location>
</feature>
<gene>
    <name evidence="16" type="ORF">EZS28_015475</name>
</gene>
<keyword evidence="7 12" id="KW-0378">Hydrolase</keyword>
<keyword evidence="6 12" id="KW-0547">Nucleotide-binding</keyword>
<accession>A0A5J4W2G3</accession>
<dbReference type="SMART" id="SM00487">
    <property type="entry name" value="DEXDc"/>
    <property type="match status" value="1"/>
</dbReference>
<dbReference type="GO" id="GO:0005524">
    <property type="term" value="F:ATP binding"/>
    <property type="evidence" value="ECO:0007669"/>
    <property type="project" value="UniProtKB-KW"/>
</dbReference>
<sequence>MYKSEIQKVVEAETYAQQKKIVEPCVLILVPTRELAKQIEDEVELVANAFPDSKTQTVSFPAPVSSIQIQDHDNKKGNDTEEIIYPTAGSELSLICGGASAGVGGGAIIQGLVAQALVGGEGKHRQGLTLRAHGCDILVGTPGRVMDMIRSKAVLLSSITMCILDEADRMLALGFLPQIEALLGRIRPDRQLLFFSATMPQHVEQLARRIFANQTEFNPLQKQGDKKQGPIRIAIGRTGAAAEGVKQHALCFKNEEAKLIWLVDHMDEFVSEKTESDTNDDNELDQFLAKNIQNEDQLHVPYIAAQQLLTSKAQSTSSTSVSLNHKSDNNVQTGGQLLIFCAERSGCDLLAYKLQRCGFIIGALHGERDQSERSKIVKRFRRGEIQALVATDVAARGMDIPSVRTVVSFDAPPHSDTLTHRVGRTGRMGGVQGEAFILFVNGGAKTGSGKLQKEAKGALELCRAWTREGRLIPEDVQKLAQMIGKGKIKGGKGQKGYNKKEGQNSSSTHGIGWNNNVNMEQGIDGQDNGFNQQPNKQGNSKQKNMFRDFVKGDQITDFTEINKQDQDNSNESEQIKQLIRPKMKPPKIDLPPAPPTKYTRNAGSNQHSQFSYQRNNQSTNRGHGWSNLLDDNTASTQIDAQPSFHAVPPPLIVVEADKRVSISNNPKPQTKKLSNQPVNIQSIEEKLTKENEKGSQWDI</sequence>
<evidence type="ECO:0000259" key="15">
    <source>
        <dbReference type="PROSITE" id="PS51194"/>
    </source>
</evidence>
<dbReference type="Pfam" id="PF00270">
    <property type="entry name" value="DEAD"/>
    <property type="match status" value="1"/>
</dbReference>
<dbReference type="PANTHER" id="PTHR47958">
    <property type="entry name" value="ATP-DEPENDENT RNA HELICASE DBP3"/>
    <property type="match status" value="1"/>
</dbReference>
<dbReference type="InterPro" id="IPR000629">
    <property type="entry name" value="RNA-helicase_DEAD-box_CS"/>
</dbReference>
<evidence type="ECO:0000256" key="2">
    <source>
        <dbReference type="ARBA" id="ARBA00009334"/>
    </source>
</evidence>
<keyword evidence="9 12" id="KW-0067">ATP-binding</keyword>
<feature type="domain" description="Helicase C-terminal" evidence="15">
    <location>
        <begin position="317"/>
        <end position="480"/>
    </location>
</feature>
<evidence type="ECO:0000256" key="7">
    <source>
        <dbReference type="ARBA" id="ARBA00022801"/>
    </source>
</evidence>
<dbReference type="InterPro" id="IPR001650">
    <property type="entry name" value="Helicase_C-like"/>
</dbReference>
<feature type="region of interest" description="Disordered" evidence="13">
    <location>
        <begin position="487"/>
        <end position="543"/>
    </location>
</feature>
<comment type="similarity">
    <text evidence="2">Belongs to the DEAD box helicase family. DDX5/DBP2 subfamily.</text>
</comment>
<dbReference type="PROSITE" id="PS51194">
    <property type="entry name" value="HELICASE_CTER"/>
    <property type="match status" value="1"/>
</dbReference>
<feature type="region of interest" description="Disordered" evidence="13">
    <location>
        <begin position="560"/>
        <end position="630"/>
    </location>
</feature>
<dbReference type="InterPro" id="IPR027417">
    <property type="entry name" value="P-loop_NTPase"/>
</dbReference>
<evidence type="ECO:0000256" key="11">
    <source>
        <dbReference type="ARBA" id="ARBA00037449"/>
    </source>
</evidence>
<evidence type="ECO:0000313" key="17">
    <source>
        <dbReference type="Proteomes" id="UP000324800"/>
    </source>
</evidence>
<evidence type="ECO:0000313" key="16">
    <source>
        <dbReference type="EMBL" id="KAA6388998.1"/>
    </source>
</evidence>
<evidence type="ECO:0000256" key="1">
    <source>
        <dbReference type="ARBA" id="ARBA00004604"/>
    </source>
</evidence>
<dbReference type="InterPro" id="IPR014001">
    <property type="entry name" value="Helicase_ATP-bd"/>
</dbReference>
<comment type="subcellular location">
    <subcellularLocation>
        <location evidence="1">Nucleus</location>
        <location evidence="1">Nucleolus</location>
    </subcellularLocation>
</comment>
<evidence type="ECO:0000256" key="10">
    <source>
        <dbReference type="ARBA" id="ARBA00023242"/>
    </source>
</evidence>
<keyword evidence="10" id="KW-0539">Nucleus</keyword>
<dbReference type="SMART" id="SM00490">
    <property type="entry name" value="HELICc"/>
    <property type="match status" value="1"/>
</dbReference>
<evidence type="ECO:0000256" key="5">
    <source>
        <dbReference type="ARBA" id="ARBA00022552"/>
    </source>
</evidence>
<dbReference type="CDD" id="cd18787">
    <property type="entry name" value="SF2_C_DEAD"/>
    <property type="match status" value="1"/>
</dbReference>
<dbReference type="CDD" id="cd00268">
    <property type="entry name" value="DEADc"/>
    <property type="match status" value="1"/>
</dbReference>
<feature type="compositionally biased region" description="Polar residues" evidence="13">
    <location>
        <begin position="528"/>
        <end position="543"/>
    </location>
</feature>
<feature type="compositionally biased region" description="Polar residues" evidence="13">
    <location>
        <begin position="661"/>
        <end position="682"/>
    </location>
</feature>
<feature type="compositionally biased region" description="Polar residues" evidence="13">
    <location>
        <begin position="503"/>
        <end position="519"/>
    </location>
</feature>
<dbReference type="SUPFAM" id="SSF52540">
    <property type="entry name" value="P-loop containing nucleoside triphosphate hydrolases"/>
    <property type="match status" value="1"/>
</dbReference>
<dbReference type="InterPro" id="IPR011545">
    <property type="entry name" value="DEAD/DEAH_box_helicase_dom"/>
</dbReference>
<protein>
    <recommendedName>
        <fullName evidence="3">RNA helicase</fullName>
        <ecNumber evidence="3">3.6.4.13</ecNumber>
    </recommendedName>
</protein>
<dbReference type="GO" id="GO:0016787">
    <property type="term" value="F:hydrolase activity"/>
    <property type="evidence" value="ECO:0007669"/>
    <property type="project" value="UniProtKB-KW"/>
</dbReference>
<evidence type="ECO:0000256" key="9">
    <source>
        <dbReference type="ARBA" id="ARBA00022840"/>
    </source>
</evidence>
<comment type="function">
    <text evidence="11">ATP-dependent RNA helicase required for 60S ribosomal subunit synthesis. Involved in efficient pre-rRNA processing, predominantly at site A3, which is necessary for the normal formation of 25S and 5.8S rRNAs.</text>
</comment>
<organism evidence="16 17">
    <name type="scientific">Streblomastix strix</name>
    <dbReference type="NCBI Taxonomy" id="222440"/>
    <lineage>
        <taxon>Eukaryota</taxon>
        <taxon>Metamonada</taxon>
        <taxon>Preaxostyla</taxon>
        <taxon>Oxymonadida</taxon>
        <taxon>Streblomastigidae</taxon>
        <taxon>Streblomastix</taxon>
    </lineage>
</organism>
<dbReference type="AlphaFoldDB" id="A0A5J4W2G3"/>
<evidence type="ECO:0000256" key="3">
    <source>
        <dbReference type="ARBA" id="ARBA00012552"/>
    </source>
</evidence>
<comment type="caution">
    <text evidence="16">The sequence shown here is derived from an EMBL/GenBank/DDBJ whole genome shotgun (WGS) entry which is preliminary data.</text>
</comment>
<dbReference type="PROSITE" id="PS51192">
    <property type="entry name" value="HELICASE_ATP_BIND_1"/>
    <property type="match status" value="1"/>
</dbReference>
<name>A0A5J4W2G3_9EUKA</name>
<dbReference type="Pfam" id="PF00271">
    <property type="entry name" value="Helicase_C"/>
    <property type="match status" value="1"/>
</dbReference>